<evidence type="ECO:0000256" key="1">
    <source>
        <dbReference type="SAM" id="Phobius"/>
    </source>
</evidence>
<dbReference type="AlphaFoldDB" id="A0A811U604"/>
<name>A0A811U604_CERCA</name>
<keyword evidence="1" id="KW-0812">Transmembrane</keyword>
<gene>
    <name evidence="2" type="ORF">CCAP1982_LOCUS2586</name>
</gene>
<keyword evidence="1" id="KW-0472">Membrane</keyword>
<comment type="caution">
    <text evidence="2">The sequence shown here is derived from an EMBL/GenBank/DDBJ whole genome shotgun (WGS) entry which is preliminary data.</text>
</comment>
<dbReference type="Proteomes" id="UP000606786">
    <property type="component" value="Unassembled WGS sequence"/>
</dbReference>
<keyword evidence="3" id="KW-1185">Reference proteome</keyword>
<evidence type="ECO:0000313" key="3">
    <source>
        <dbReference type="Proteomes" id="UP000606786"/>
    </source>
</evidence>
<feature type="transmembrane region" description="Helical" evidence="1">
    <location>
        <begin position="88"/>
        <end position="108"/>
    </location>
</feature>
<sequence>MLHHLFVNNMKMQPVQCIMQRLGRLQLHGINNASYALAKHVRFVRLLLLLSILVFGFCFEFLFSLLFCLLFCFPSFTALTFQRRRTPCLFVSLSVCLGVCVCVCRVHLNAAQVRSESKCKQEKRRHFSSNYTADMRKFACMCNGTPSSSSSLLPYMAIESAASSQPVPPQQSSHEPGWVQLVNCCTLCRLFVEWLSWQAGWLDGWMVGCLLA</sequence>
<evidence type="ECO:0000313" key="2">
    <source>
        <dbReference type="EMBL" id="CAD6993788.1"/>
    </source>
</evidence>
<accession>A0A811U604</accession>
<proteinExistence type="predicted"/>
<keyword evidence="1" id="KW-1133">Transmembrane helix</keyword>
<protein>
    <submittedName>
        <fullName evidence="2">(Mediterranean fruit fly) hypothetical protein</fullName>
    </submittedName>
</protein>
<reference evidence="2" key="1">
    <citation type="submission" date="2020-11" db="EMBL/GenBank/DDBJ databases">
        <authorList>
            <person name="Whitehead M."/>
        </authorList>
    </citation>
    <scope>NUCLEOTIDE SEQUENCE</scope>
    <source>
        <strain evidence="2">EGII</strain>
    </source>
</reference>
<feature type="transmembrane region" description="Helical" evidence="1">
    <location>
        <begin position="46"/>
        <end position="76"/>
    </location>
</feature>
<organism evidence="2 3">
    <name type="scientific">Ceratitis capitata</name>
    <name type="common">Mediterranean fruit fly</name>
    <name type="synonym">Tephritis capitata</name>
    <dbReference type="NCBI Taxonomy" id="7213"/>
    <lineage>
        <taxon>Eukaryota</taxon>
        <taxon>Metazoa</taxon>
        <taxon>Ecdysozoa</taxon>
        <taxon>Arthropoda</taxon>
        <taxon>Hexapoda</taxon>
        <taxon>Insecta</taxon>
        <taxon>Pterygota</taxon>
        <taxon>Neoptera</taxon>
        <taxon>Endopterygota</taxon>
        <taxon>Diptera</taxon>
        <taxon>Brachycera</taxon>
        <taxon>Muscomorpha</taxon>
        <taxon>Tephritoidea</taxon>
        <taxon>Tephritidae</taxon>
        <taxon>Ceratitis</taxon>
        <taxon>Ceratitis</taxon>
    </lineage>
</organism>
<dbReference type="EMBL" id="CAJHJT010000001">
    <property type="protein sequence ID" value="CAD6993788.1"/>
    <property type="molecule type" value="Genomic_DNA"/>
</dbReference>